<evidence type="ECO:0000313" key="2">
    <source>
        <dbReference type="Proteomes" id="UP001359559"/>
    </source>
</evidence>
<organism evidence="1 2">
    <name type="scientific">Clitoria ternatea</name>
    <name type="common">Butterfly pea</name>
    <dbReference type="NCBI Taxonomy" id="43366"/>
    <lineage>
        <taxon>Eukaryota</taxon>
        <taxon>Viridiplantae</taxon>
        <taxon>Streptophyta</taxon>
        <taxon>Embryophyta</taxon>
        <taxon>Tracheophyta</taxon>
        <taxon>Spermatophyta</taxon>
        <taxon>Magnoliopsida</taxon>
        <taxon>eudicotyledons</taxon>
        <taxon>Gunneridae</taxon>
        <taxon>Pentapetalae</taxon>
        <taxon>rosids</taxon>
        <taxon>fabids</taxon>
        <taxon>Fabales</taxon>
        <taxon>Fabaceae</taxon>
        <taxon>Papilionoideae</taxon>
        <taxon>50 kb inversion clade</taxon>
        <taxon>NPAAA clade</taxon>
        <taxon>indigoferoid/millettioid clade</taxon>
        <taxon>Phaseoleae</taxon>
        <taxon>Clitoria</taxon>
    </lineage>
</organism>
<sequence>MDIINNNNDTTNNNCGFMSCDKLDRMANWVGTNVASAFFASLERCSCINLSTTDIDDDTNSNINDDRPLIPTSTPLSSNYVAIGFCLFCWLPRDRGRKGNVQGSIDLSFDFSGAGIPLSCLVLLEAVGNRSQRKEIKFSLLGSILSRPSILAIFVEGLSFVS</sequence>
<comment type="caution">
    <text evidence="1">The sequence shown here is derived from an EMBL/GenBank/DDBJ whole genome shotgun (WGS) entry which is preliminary data.</text>
</comment>
<proteinExistence type="predicted"/>
<accession>A0AAN9J7S9</accession>
<dbReference type="EMBL" id="JAYKXN010000004">
    <property type="protein sequence ID" value="KAK7292828.1"/>
    <property type="molecule type" value="Genomic_DNA"/>
</dbReference>
<dbReference type="PANTHER" id="PTHR34061:SF11">
    <property type="entry name" value="PROTEIN, PUTATIVE-RELATED"/>
    <property type="match status" value="1"/>
</dbReference>
<gene>
    <name evidence="1" type="ORF">RJT34_15682</name>
</gene>
<dbReference type="PANTHER" id="PTHR34061">
    <property type="entry name" value="PROTEIN, PUTATIVE-RELATED"/>
    <property type="match status" value="1"/>
</dbReference>
<dbReference type="AlphaFoldDB" id="A0AAN9J7S9"/>
<name>A0AAN9J7S9_CLITE</name>
<evidence type="ECO:0000313" key="1">
    <source>
        <dbReference type="EMBL" id="KAK7292828.1"/>
    </source>
</evidence>
<reference evidence="1 2" key="1">
    <citation type="submission" date="2024-01" db="EMBL/GenBank/DDBJ databases">
        <title>The genomes of 5 underutilized Papilionoideae crops provide insights into root nodulation and disease resistance.</title>
        <authorList>
            <person name="Yuan L."/>
        </authorList>
    </citation>
    <scope>NUCLEOTIDE SEQUENCE [LARGE SCALE GENOMIC DNA]</scope>
    <source>
        <strain evidence="1">LY-2023</strain>
        <tissue evidence="1">Leaf</tissue>
    </source>
</reference>
<dbReference type="Proteomes" id="UP001359559">
    <property type="component" value="Unassembled WGS sequence"/>
</dbReference>
<protein>
    <submittedName>
        <fullName evidence="1">Uncharacterized protein</fullName>
    </submittedName>
</protein>
<keyword evidence="2" id="KW-1185">Reference proteome</keyword>